<protein>
    <submittedName>
        <fullName evidence="1">Uncharacterized protein</fullName>
    </submittedName>
</protein>
<name>A0A9D4E9W3_DREPO</name>
<dbReference type="EMBL" id="JAIWYP010000009">
    <property type="protein sequence ID" value="KAH3775270.1"/>
    <property type="molecule type" value="Genomic_DNA"/>
</dbReference>
<evidence type="ECO:0000313" key="2">
    <source>
        <dbReference type="Proteomes" id="UP000828390"/>
    </source>
</evidence>
<reference evidence="1" key="1">
    <citation type="journal article" date="2019" name="bioRxiv">
        <title>The Genome of the Zebra Mussel, Dreissena polymorpha: A Resource for Invasive Species Research.</title>
        <authorList>
            <person name="McCartney M.A."/>
            <person name="Auch B."/>
            <person name="Kono T."/>
            <person name="Mallez S."/>
            <person name="Zhang Y."/>
            <person name="Obille A."/>
            <person name="Becker A."/>
            <person name="Abrahante J.E."/>
            <person name="Garbe J."/>
            <person name="Badalamenti J.P."/>
            <person name="Herman A."/>
            <person name="Mangelson H."/>
            <person name="Liachko I."/>
            <person name="Sullivan S."/>
            <person name="Sone E.D."/>
            <person name="Koren S."/>
            <person name="Silverstein K.A.T."/>
            <person name="Beckman K.B."/>
            <person name="Gohl D.M."/>
        </authorList>
    </citation>
    <scope>NUCLEOTIDE SEQUENCE</scope>
    <source>
        <strain evidence="1">Duluth1</strain>
        <tissue evidence="1">Whole animal</tissue>
    </source>
</reference>
<evidence type="ECO:0000313" key="1">
    <source>
        <dbReference type="EMBL" id="KAH3775270.1"/>
    </source>
</evidence>
<comment type="caution">
    <text evidence="1">The sequence shown here is derived from an EMBL/GenBank/DDBJ whole genome shotgun (WGS) entry which is preliminary data.</text>
</comment>
<accession>A0A9D4E9W3</accession>
<proteinExistence type="predicted"/>
<dbReference type="Proteomes" id="UP000828390">
    <property type="component" value="Unassembled WGS sequence"/>
</dbReference>
<keyword evidence="2" id="KW-1185">Reference proteome</keyword>
<dbReference type="AlphaFoldDB" id="A0A9D4E9W3"/>
<gene>
    <name evidence="1" type="ORF">DPMN_176671</name>
</gene>
<organism evidence="1 2">
    <name type="scientific">Dreissena polymorpha</name>
    <name type="common">Zebra mussel</name>
    <name type="synonym">Mytilus polymorpha</name>
    <dbReference type="NCBI Taxonomy" id="45954"/>
    <lineage>
        <taxon>Eukaryota</taxon>
        <taxon>Metazoa</taxon>
        <taxon>Spiralia</taxon>
        <taxon>Lophotrochozoa</taxon>
        <taxon>Mollusca</taxon>
        <taxon>Bivalvia</taxon>
        <taxon>Autobranchia</taxon>
        <taxon>Heteroconchia</taxon>
        <taxon>Euheterodonta</taxon>
        <taxon>Imparidentia</taxon>
        <taxon>Neoheterodontei</taxon>
        <taxon>Myida</taxon>
        <taxon>Dreissenoidea</taxon>
        <taxon>Dreissenidae</taxon>
        <taxon>Dreissena</taxon>
    </lineage>
</organism>
<sequence length="74" mass="8844">MFRGRSRVPNRNYNNNCRHDCNNRCANTHNRWIHPASCHYPDTEYNNGTAHYFGIYKSDGVNHKSFNNRCYFSK</sequence>
<reference evidence="1" key="2">
    <citation type="submission" date="2020-11" db="EMBL/GenBank/DDBJ databases">
        <authorList>
            <person name="McCartney M.A."/>
            <person name="Auch B."/>
            <person name="Kono T."/>
            <person name="Mallez S."/>
            <person name="Becker A."/>
            <person name="Gohl D.M."/>
            <person name="Silverstein K.A.T."/>
            <person name="Koren S."/>
            <person name="Bechman K.B."/>
            <person name="Herman A."/>
            <person name="Abrahante J.E."/>
            <person name="Garbe J."/>
        </authorList>
    </citation>
    <scope>NUCLEOTIDE SEQUENCE</scope>
    <source>
        <strain evidence="1">Duluth1</strain>
        <tissue evidence="1">Whole animal</tissue>
    </source>
</reference>